<keyword evidence="3" id="KW-1185">Reference proteome</keyword>
<name>A0A8J7JRX4_9CYAN</name>
<keyword evidence="1" id="KW-0812">Transmembrane</keyword>
<accession>A0A8J7JRX4</accession>
<comment type="caution">
    <text evidence="2">The sequence shown here is derived from an EMBL/GenBank/DDBJ whole genome shotgun (WGS) entry which is preliminary data.</text>
</comment>
<proteinExistence type="predicted"/>
<keyword evidence="1" id="KW-1133">Transmembrane helix</keyword>
<protein>
    <submittedName>
        <fullName evidence="2">Uncharacterized protein</fullName>
    </submittedName>
</protein>
<dbReference type="EMBL" id="JADEWL010000007">
    <property type="protein sequence ID" value="MBE9211829.1"/>
    <property type="molecule type" value="Genomic_DNA"/>
</dbReference>
<feature type="transmembrane region" description="Helical" evidence="1">
    <location>
        <begin position="145"/>
        <end position="164"/>
    </location>
</feature>
<gene>
    <name evidence="2" type="ORF">IQ247_03695</name>
</gene>
<keyword evidence="1" id="KW-0472">Membrane</keyword>
<dbReference type="Proteomes" id="UP000620559">
    <property type="component" value="Unassembled WGS sequence"/>
</dbReference>
<reference evidence="2" key="1">
    <citation type="submission" date="2020-10" db="EMBL/GenBank/DDBJ databases">
        <authorList>
            <person name="Castelo-Branco R."/>
            <person name="Eusebio N."/>
            <person name="Adriana R."/>
            <person name="Vieira A."/>
            <person name="Brugerolle De Fraissinette N."/>
            <person name="Rezende De Castro R."/>
            <person name="Schneider M.P."/>
            <person name="Vasconcelos V."/>
            <person name="Leao P.N."/>
        </authorList>
    </citation>
    <scope>NUCLEOTIDE SEQUENCE</scope>
    <source>
        <strain evidence="2">LEGE 06105</strain>
    </source>
</reference>
<dbReference type="RefSeq" id="WP_193917167.1">
    <property type="nucleotide sequence ID" value="NZ_JADEWL010000007.1"/>
</dbReference>
<evidence type="ECO:0000313" key="3">
    <source>
        <dbReference type="Proteomes" id="UP000620559"/>
    </source>
</evidence>
<evidence type="ECO:0000256" key="1">
    <source>
        <dbReference type="SAM" id="Phobius"/>
    </source>
</evidence>
<sequence>MKKLLGCLFPPVIIVLALAFFVGSSAKLSCKKLEINYTKCQLQRFRMFGLISTSVESFRLTKAKAETHIDEHSDGDSTIYKLVLYEKDVPIQFYQHGEFIFLGNDAQSDNEKINTFLRIENENVMLNIYSRSYVKIAKALIDEKIILIMFLIVITIFSKISSAFKRRKFE</sequence>
<dbReference type="AlphaFoldDB" id="A0A8J7JRX4"/>
<organism evidence="2 3">
    <name type="scientific">Plectonema cf. radiosum LEGE 06105</name>
    <dbReference type="NCBI Taxonomy" id="945769"/>
    <lineage>
        <taxon>Bacteria</taxon>
        <taxon>Bacillati</taxon>
        <taxon>Cyanobacteriota</taxon>
        <taxon>Cyanophyceae</taxon>
        <taxon>Oscillatoriophycideae</taxon>
        <taxon>Oscillatoriales</taxon>
        <taxon>Microcoleaceae</taxon>
        <taxon>Plectonema</taxon>
    </lineage>
</organism>
<evidence type="ECO:0000313" key="2">
    <source>
        <dbReference type="EMBL" id="MBE9211829.1"/>
    </source>
</evidence>